<dbReference type="InterPro" id="IPR000571">
    <property type="entry name" value="Znf_CCCH"/>
</dbReference>
<keyword evidence="2 4" id="KW-0863">Zinc-finger</keyword>
<reference evidence="8" key="1">
    <citation type="journal article" date="2016" name="Nature">
        <title>The genome of the seagrass Zostera marina reveals angiosperm adaptation to the sea.</title>
        <authorList>
            <person name="Olsen J.L."/>
            <person name="Rouze P."/>
            <person name="Verhelst B."/>
            <person name="Lin Y.-C."/>
            <person name="Bayer T."/>
            <person name="Collen J."/>
            <person name="Dattolo E."/>
            <person name="De Paoli E."/>
            <person name="Dittami S."/>
            <person name="Maumus F."/>
            <person name="Michel G."/>
            <person name="Kersting A."/>
            <person name="Lauritano C."/>
            <person name="Lohaus R."/>
            <person name="Toepel M."/>
            <person name="Tonon T."/>
            <person name="Vanneste K."/>
            <person name="Amirebrahimi M."/>
            <person name="Brakel J."/>
            <person name="Bostroem C."/>
            <person name="Chovatia M."/>
            <person name="Grimwood J."/>
            <person name="Jenkins J.W."/>
            <person name="Jueterbock A."/>
            <person name="Mraz A."/>
            <person name="Stam W.T."/>
            <person name="Tice H."/>
            <person name="Bornberg-Bauer E."/>
            <person name="Green P.J."/>
            <person name="Pearson G.A."/>
            <person name="Procaccini G."/>
            <person name="Duarte C.M."/>
            <person name="Schmutz J."/>
            <person name="Reusch T.B.H."/>
            <person name="Van de Peer Y."/>
        </authorList>
    </citation>
    <scope>NUCLEOTIDE SEQUENCE [LARGE SCALE GENOMIC DNA]</scope>
    <source>
        <strain evidence="8">cv. Finnish</strain>
    </source>
</reference>
<feature type="region of interest" description="Disordered" evidence="5">
    <location>
        <begin position="287"/>
        <end position="309"/>
    </location>
</feature>
<evidence type="ECO:0000256" key="1">
    <source>
        <dbReference type="ARBA" id="ARBA00022723"/>
    </source>
</evidence>
<organism evidence="7 8">
    <name type="scientific">Zostera marina</name>
    <name type="common">Eelgrass</name>
    <dbReference type="NCBI Taxonomy" id="29655"/>
    <lineage>
        <taxon>Eukaryota</taxon>
        <taxon>Viridiplantae</taxon>
        <taxon>Streptophyta</taxon>
        <taxon>Embryophyta</taxon>
        <taxon>Tracheophyta</taxon>
        <taxon>Spermatophyta</taxon>
        <taxon>Magnoliopsida</taxon>
        <taxon>Liliopsida</taxon>
        <taxon>Zosteraceae</taxon>
        <taxon>Zostera</taxon>
    </lineage>
</organism>
<comment type="caution">
    <text evidence="7">The sequence shown here is derived from an EMBL/GenBank/DDBJ whole genome shotgun (WGS) entry which is preliminary data.</text>
</comment>
<dbReference type="OrthoDB" id="1935339at2759"/>
<evidence type="ECO:0000256" key="2">
    <source>
        <dbReference type="ARBA" id="ARBA00022771"/>
    </source>
</evidence>
<dbReference type="GO" id="GO:0008270">
    <property type="term" value="F:zinc ion binding"/>
    <property type="evidence" value="ECO:0007669"/>
    <property type="project" value="UniProtKB-KW"/>
</dbReference>
<dbReference type="PANTHER" id="PTHR36886">
    <property type="entry name" value="PROTEIN FRIGIDA-ESSENTIAL 1"/>
    <property type="match status" value="1"/>
</dbReference>
<gene>
    <name evidence="7" type="ORF">ZOSMA_11G01270</name>
</gene>
<dbReference type="InterPro" id="IPR057031">
    <property type="entry name" value="SFR19-like_C"/>
</dbReference>
<evidence type="ECO:0000313" key="7">
    <source>
        <dbReference type="EMBL" id="KMZ75098.1"/>
    </source>
</evidence>
<protein>
    <recommendedName>
        <fullName evidence="6">C3H1-type domain-containing protein</fullName>
    </recommendedName>
</protein>
<feature type="zinc finger region" description="C3H1-type" evidence="4">
    <location>
        <begin position="209"/>
        <end position="236"/>
    </location>
</feature>
<feature type="domain" description="C3H1-type" evidence="6">
    <location>
        <begin position="209"/>
        <end position="236"/>
    </location>
</feature>
<dbReference type="InterPro" id="IPR036855">
    <property type="entry name" value="Znf_CCCH_sf"/>
</dbReference>
<dbReference type="SUPFAM" id="SSF90229">
    <property type="entry name" value="CCCH zinc finger"/>
    <property type="match status" value="1"/>
</dbReference>
<dbReference type="STRING" id="29655.A0A0K9Q1G0"/>
<feature type="region of interest" description="Disordered" evidence="5">
    <location>
        <begin position="1"/>
        <end position="95"/>
    </location>
</feature>
<dbReference type="PANTHER" id="PTHR36886:SF3">
    <property type="entry name" value="PROTEIN FRIGIDA-ESSENTIAL 1"/>
    <property type="match status" value="1"/>
</dbReference>
<feature type="compositionally biased region" description="Polar residues" evidence="5">
    <location>
        <begin position="292"/>
        <end position="309"/>
    </location>
</feature>
<proteinExistence type="predicted"/>
<dbReference type="Proteomes" id="UP000036987">
    <property type="component" value="Unassembled WGS sequence"/>
</dbReference>
<evidence type="ECO:0000313" key="8">
    <source>
        <dbReference type="Proteomes" id="UP000036987"/>
    </source>
</evidence>
<evidence type="ECO:0000256" key="4">
    <source>
        <dbReference type="PROSITE-ProRule" id="PRU00723"/>
    </source>
</evidence>
<feature type="compositionally biased region" description="Acidic residues" evidence="5">
    <location>
        <begin position="14"/>
        <end position="39"/>
    </location>
</feature>
<dbReference type="PROSITE" id="PS50103">
    <property type="entry name" value="ZF_C3H1"/>
    <property type="match status" value="1"/>
</dbReference>
<dbReference type="InterPro" id="IPR052650">
    <property type="entry name" value="Zinc_finger_CCCH"/>
</dbReference>
<sequence>MSIRDSESIPNSSSEEDDYEDVEEIEVYEEGFSDTEDDREEKKGKDDAGYSDGEVERRKGIPNGDDGFDGIKNDFISSKPELQTGHNSVSDRKEIDQNHQTTVISEKHTISLDGGRPKPLAGENADSFNIELVHPSAYVNHLGGENTKSLDFDRAKSEIPIMIRKDLDLKKEAKGLTKKIQLQAVSEKPKLQRSRSPSADAAIETIHKRPALMICNFFRKGWCIKGNACRFLHQIDGAENNGENTTREPHEMESNAGFIGETEASEIPPSSSNLFFHRSLVRTYGNEKQGEGFSTGSVRSIRQSPFTNGRSNSTFNHLYGRSNTYRDFSSGLNERMLCENMAAPDHLDGRFSSRNTLLMGNSKVPDPRFSPSSPSIYHNRMHDPFHNEKYTLDRSLLMQRNQYESGNLYRAEISNPARPRSFHYRHLQISSHGHHYASQRNDLLNVNNTLQFDKGYHSRSYSTLGKYPVQNIPQEPQVFMNRKAQHMEKSNWEPSMRFCSSFDSSSGIKFDHQMASFESPTGLCANTHLVARERHSLRETVSRSHASSDVSSGHLMNEHVSVPTELPFRIPSEERNWVTSAVDISNTTPMGYNMRNQEEEYRKTKQFKVLKFFRDALIEFVKDLLKPSWREGHLSKDSHKMIVKKAVEKVLGTLQPQQIPNDAESISQYFSISRPKITKLVEGYIEKYKFGNQ</sequence>
<evidence type="ECO:0000256" key="3">
    <source>
        <dbReference type="ARBA" id="ARBA00022833"/>
    </source>
</evidence>
<keyword evidence="1 4" id="KW-0479">Metal-binding</keyword>
<evidence type="ECO:0000256" key="5">
    <source>
        <dbReference type="SAM" id="MobiDB-lite"/>
    </source>
</evidence>
<dbReference type="Pfam" id="PF23030">
    <property type="entry name" value="SCAF11-like_C"/>
    <property type="match status" value="1"/>
</dbReference>
<keyword evidence="8" id="KW-1185">Reference proteome</keyword>
<dbReference type="AlphaFoldDB" id="A0A0K9Q1G0"/>
<feature type="compositionally biased region" description="Basic and acidic residues" evidence="5">
    <location>
        <begin position="40"/>
        <end position="59"/>
    </location>
</feature>
<dbReference type="EMBL" id="LFYR01000216">
    <property type="protein sequence ID" value="KMZ75098.1"/>
    <property type="molecule type" value="Genomic_DNA"/>
</dbReference>
<keyword evidence="3 4" id="KW-0862">Zinc</keyword>
<evidence type="ECO:0000259" key="6">
    <source>
        <dbReference type="PROSITE" id="PS50103"/>
    </source>
</evidence>
<accession>A0A0K9Q1G0</accession>
<name>A0A0K9Q1G0_ZOSMR</name>